<feature type="compositionally biased region" description="Polar residues" evidence="1">
    <location>
        <begin position="51"/>
        <end position="69"/>
    </location>
</feature>
<proteinExistence type="predicted"/>
<evidence type="ECO:0000313" key="2">
    <source>
        <dbReference type="EMBL" id="CAE6751942.1"/>
    </source>
</evidence>
<keyword evidence="3" id="KW-1185">Reference proteome</keyword>
<dbReference type="EMBL" id="CAJNBJ010000016">
    <property type="protein sequence ID" value="CAE6751942.1"/>
    <property type="molecule type" value="Genomic_DNA"/>
</dbReference>
<name>A0ABM8RGH7_9BACT</name>
<comment type="caution">
    <text evidence="2">The sequence shown here is derived from an EMBL/GenBank/DDBJ whole genome shotgun (WGS) entry which is preliminary data.</text>
</comment>
<evidence type="ECO:0008006" key="4">
    <source>
        <dbReference type="Google" id="ProtNLM"/>
    </source>
</evidence>
<sequence>MERATLTLKDLWACFEGIIPATIATCAKDGTPTSVTSVRSITSIPSMWRSRFSSSTRPARTSPNIPSPA</sequence>
<protein>
    <recommendedName>
        <fullName evidence="4">Pyridoxamine 5'-phosphate oxidase putative domain-containing protein</fullName>
    </recommendedName>
</protein>
<reference evidence="2 3" key="1">
    <citation type="submission" date="2021-02" db="EMBL/GenBank/DDBJ databases">
        <authorList>
            <person name="Han P."/>
        </authorList>
    </citation>
    <scope>NUCLEOTIDE SEQUENCE [LARGE SCALE GENOMIC DNA]</scope>
    <source>
        <strain evidence="2">Candidatus Nitrospira sp. ZN2</strain>
    </source>
</reference>
<feature type="region of interest" description="Disordered" evidence="1">
    <location>
        <begin position="50"/>
        <end position="69"/>
    </location>
</feature>
<gene>
    <name evidence="2" type="ORF">NSPZN2_30217</name>
</gene>
<evidence type="ECO:0000256" key="1">
    <source>
        <dbReference type="SAM" id="MobiDB-lite"/>
    </source>
</evidence>
<organism evidence="2 3">
    <name type="scientific">Nitrospira defluvii</name>
    <dbReference type="NCBI Taxonomy" id="330214"/>
    <lineage>
        <taxon>Bacteria</taxon>
        <taxon>Pseudomonadati</taxon>
        <taxon>Nitrospirota</taxon>
        <taxon>Nitrospiria</taxon>
        <taxon>Nitrospirales</taxon>
        <taxon>Nitrospiraceae</taxon>
        <taxon>Nitrospira</taxon>
    </lineage>
</organism>
<evidence type="ECO:0000313" key="3">
    <source>
        <dbReference type="Proteomes" id="UP000675880"/>
    </source>
</evidence>
<accession>A0ABM8RGH7</accession>
<dbReference type="Proteomes" id="UP000675880">
    <property type="component" value="Unassembled WGS sequence"/>
</dbReference>